<gene>
    <name evidence="2" type="ORF">L207DRAFT_491005</name>
</gene>
<dbReference type="Pfam" id="PF07859">
    <property type="entry name" value="Abhydrolase_3"/>
    <property type="match status" value="1"/>
</dbReference>
<dbReference type="Gene3D" id="3.40.50.1820">
    <property type="entry name" value="alpha/beta hydrolase"/>
    <property type="match status" value="1"/>
</dbReference>
<reference evidence="2 3" key="1">
    <citation type="submission" date="2016-04" db="EMBL/GenBank/DDBJ databases">
        <title>A degradative enzymes factory behind the ericoid mycorrhizal symbiosis.</title>
        <authorList>
            <consortium name="DOE Joint Genome Institute"/>
            <person name="Martino E."/>
            <person name="Morin E."/>
            <person name="Grelet G."/>
            <person name="Kuo A."/>
            <person name="Kohler A."/>
            <person name="Daghino S."/>
            <person name="Barry K."/>
            <person name="Choi C."/>
            <person name="Cichocki N."/>
            <person name="Clum A."/>
            <person name="Copeland A."/>
            <person name="Hainaut M."/>
            <person name="Haridas S."/>
            <person name="Labutti K."/>
            <person name="Lindquist E."/>
            <person name="Lipzen A."/>
            <person name="Khouja H.-R."/>
            <person name="Murat C."/>
            <person name="Ohm R."/>
            <person name="Olson A."/>
            <person name="Spatafora J."/>
            <person name="Veneault-Fourrey C."/>
            <person name="Henrissat B."/>
            <person name="Grigoriev I."/>
            <person name="Martin F."/>
            <person name="Perotto S."/>
        </authorList>
    </citation>
    <scope>NUCLEOTIDE SEQUENCE [LARGE SCALE GENOMIC DNA]</scope>
    <source>
        <strain evidence="2 3">F</strain>
    </source>
</reference>
<dbReference type="InterPro" id="IPR013094">
    <property type="entry name" value="AB_hydrolase_3"/>
</dbReference>
<sequence>MAQHHEALNPIHPSVLPSLDPTFVKLYNEHLANIPNKPKDLNFLRSKYSVLYSYGMAPALEAARTWDTEIPGHEGAKISVRMYEPAGSGPWPVHIDFHGGGWGLGDLDTESHICKHIVSLANVAVIDVAYRLVPEHPYPTGILDSFAALKYIASPYGVEQFNINPTKMSIGGVSTGGNIALILAHLARDADIPLRLVAVGTPTVDNLSKYENSQGSPYKSMQEMEFAPTLNWARLKWFDDLKWSSLSKDSEVRKKQVEDVKWFADLMTAPSFKNLGKTVIYTAECDPLRDEGEAYGRKLVEAGNEVTMKRFEGVPHPFMHMDAALPQARQYIEMLADAIRNSLVVNI</sequence>
<evidence type="ECO:0000259" key="1">
    <source>
        <dbReference type="Pfam" id="PF07859"/>
    </source>
</evidence>
<protein>
    <submittedName>
        <fullName evidence="2">Esterase</fullName>
    </submittedName>
</protein>
<evidence type="ECO:0000313" key="2">
    <source>
        <dbReference type="EMBL" id="PMD39104.1"/>
    </source>
</evidence>
<dbReference type="GO" id="GO:0016787">
    <property type="term" value="F:hydrolase activity"/>
    <property type="evidence" value="ECO:0007669"/>
    <property type="project" value="InterPro"/>
</dbReference>
<dbReference type="SUPFAM" id="SSF53474">
    <property type="entry name" value="alpha/beta-Hydrolases"/>
    <property type="match status" value="1"/>
</dbReference>
<dbReference type="InterPro" id="IPR029058">
    <property type="entry name" value="AB_hydrolase_fold"/>
</dbReference>
<dbReference type="Proteomes" id="UP000235786">
    <property type="component" value="Unassembled WGS sequence"/>
</dbReference>
<feature type="domain" description="Alpha/beta hydrolase fold-3" evidence="1">
    <location>
        <begin position="96"/>
        <end position="319"/>
    </location>
</feature>
<dbReference type="STRING" id="1149755.A0A2J6RKQ6"/>
<dbReference type="InterPro" id="IPR050466">
    <property type="entry name" value="Carboxylest/Gibb_receptor"/>
</dbReference>
<dbReference type="PANTHER" id="PTHR23024">
    <property type="entry name" value="ARYLACETAMIDE DEACETYLASE"/>
    <property type="match status" value="1"/>
</dbReference>
<dbReference type="EMBL" id="KZ613947">
    <property type="protein sequence ID" value="PMD39104.1"/>
    <property type="molecule type" value="Genomic_DNA"/>
</dbReference>
<keyword evidence="3" id="KW-1185">Reference proteome</keyword>
<organism evidence="2 3">
    <name type="scientific">Hyaloscypha variabilis (strain UAMH 11265 / GT02V1 / F)</name>
    <name type="common">Meliniomyces variabilis</name>
    <dbReference type="NCBI Taxonomy" id="1149755"/>
    <lineage>
        <taxon>Eukaryota</taxon>
        <taxon>Fungi</taxon>
        <taxon>Dikarya</taxon>
        <taxon>Ascomycota</taxon>
        <taxon>Pezizomycotina</taxon>
        <taxon>Leotiomycetes</taxon>
        <taxon>Helotiales</taxon>
        <taxon>Hyaloscyphaceae</taxon>
        <taxon>Hyaloscypha</taxon>
        <taxon>Hyaloscypha variabilis</taxon>
    </lineage>
</organism>
<dbReference type="AlphaFoldDB" id="A0A2J6RKQ6"/>
<dbReference type="PANTHER" id="PTHR23024:SF557">
    <property type="entry name" value="AB HYDROLASE SUPERFAMILY PROTEIN C1039.03"/>
    <property type="match status" value="1"/>
</dbReference>
<proteinExistence type="predicted"/>
<name>A0A2J6RKQ6_HYAVF</name>
<accession>A0A2J6RKQ6</accession>
<evidence type="ECO:0000313" key="3">
    <source>
        <dbReference type="Proteomes" id="UP000235786"/>
    </source>
</evidence>
<dbReference type="OrthoDB" id="408631at2759"/>